<dbReference type="Proteomes" id="UP000762676">
    <property type="component" value="Unassembled WGS sequence"/>
</dbReference>
<dbReference type="InterPro" id="IPR037448">
    <property type="entry name" value="Zig-8"/>
</dbReference>
<evidence type="ECO:0000259" key="1">
    <source>
        <dbReference type="PROSITE" id="PS50835"/>
    </source>
</evidence>
<dbReference type="SUPFAM" id="SSF48726">
    <property type="entry name" value="Immunoglobulin"/>
    <property type="match status" value="1"/>
</dbReference>
<dbReference type="Pfam" id="PF07679">
    <property type="entry name" value="I-set"/>
    <property type="match status" value="1"/>
</dbReference>
<evidence type="ECO:0000313" key="3">
    <source>
        <dbReference type="Proteomes" id="UP000762676"/>
    </source>
</evidence>
<dbReference type="InterPro" id="IPR013098">
    <property type="entry name" value="Ig_I-set"/>
</dbReference>
<dbReference type="PANTHER" id="PTHR23279:SF36">
    <property type="entry name" value="DEFECTIVE PROBOSCIS EXTENSION RESPONSE 9, ISOFORM A"/>
    <property type="match status" value="1"/>
</dbReference>
<comment type="caution">
    <text evidence="2">The sequence shown here is derived from an EMBL/GenBank/DDBJ whole genome shotgun (WGS) entry which is preliminary data.</text>
</comment>
<dbReference type="Gene3D" id="2.60.40.10">
    <property type="entry name" value="Immunoglobulins"/>
    <property type="match status" value="1"/>
</dbReference>
<dbReference type="InterPro" id="IPR007110">
    <property type="entry name" value="Ig-like_dom"/>
</dbReference>
<accession>A0AAV4EMP1</accession>
<dbReference type="PANTHER" id="PTHR23279">
    <property type="entry name" value="DEFECTIVE PROBOSCIS EXTENSION RESPONSE DPR -RELATED"/>
    <property type="match status" value="1"/>
</dbReference>
<dbReference type="PROSITE" id="PS50835">
    <property type="entry name" value="IG_LIKE"/>
    <property type="match status" value="1"/>
</dbReference>
<sequence length="114" mass="13158">MEWRPRVPIDPVFLKTNSNVTVREGGRAELPCTIQHLGTKKVAWRHVDKDRFVTIGKHPWSPEDDVKIHHIKHREDLDDWTLVLPKVKKTDAGLYECQLTASAGFHTMVRLNVV</sequence>
<dbReference type="InterPro" id="IPR003599">
    <property type="entry name" value="Ig_sub"/>
</dbReference>
<name>A0AAV4EMP1_9GAST</name>
<dbReference type="InterPro" id="IPR013783">
    <property type="entry name" value="Ig-like_fold"/>
</dbReference>
<gene>
    <name evidence="2" type="ORF">ElyMa_000127300</name>
</gene>
<feature type="domain" description="Ig-like" evidence="1">
    <location>
        <begin position="5"/>
        <end position="112"/>
    </location>
</feature>
<dbReference type="EMBL" id="BMAT01000236">
    <property type="protein sequence ID" value="GFR62308.1"/>
    <property type="molecule type" value="Genomic_DNA"/>
</dbReference>
<proteinExistence type="predicted"/>
<reference evidence="2 3" key="1">
    <citation type="journal article" date="2021" name="Elife">
        <title>Chloroplast acquisition without the gene transfer in kleptoplastic sea slugs, Plakobranchus ocellatus.</title>
        <authorList>
            <person name="Maeda T."/>
            <person name="Takahashi S."/>
            <person name="Yoshida T."/>
            <person name="Shimamura S."/>
            <person name="Takaki Y."/>
            <person name="Nagai Y."/>
            <person name="Toyoda A."/>
            <person name="Suzuki Y."/>
            <person name="Arimoto A."/>
            <person name="Ishii H."/>
            <person name="Satoh N."/>
            <person name="Nishiyama T."/>
            <person name="Hasebe M."/>
            <person name="Maruyama T."/>
            <person name="Minagawa J."/>
            <person name="Obokata J."/>
            <person name="Shigenobu S."/>
        </authorList>
    </citation>
    <scope>NUCLEOTIDE SEQUENCE [LARGE SCALE GENOMIC DNA]</scope>
</reference>
<dbReference type="GO" id="GO:0032589">
    <property type="term" value="C:neuron projection membrane"/>
    <property type="evidence" value="ECO:0007669"/>
    <property type="project" value="TreeGrafter"/>
</dbReference>
<dbReference type="InterPro" id="IPR036179">
    <property type="entry name" value="Ig-like_dom_sf"/>
</dbReference>
<feature type="non-terminal residue" evidence="2">
    <location>
        <position position="114"/>
    </location>
</feature>
<dbReference type="AlphaFoldDB" id="A0AAV4EMP1"/>
<protein>
    <submittedName>
        <fullName evidence="2">Roundabout-like protein 1</fullName>
    </submittedName>
</protein>
<dbReference type="InterPro" id="IPR003598">
    <property type="entry name" value="Ig_sub2"/>
</dbReference>
<dbReference type="GO" id="GO:0050808">
    <property type="term" value="P:synapse organization"/>
    <property type="evidence" value="ECO:0007669"/>
    <property type="project" value="TreeGrafter"/>
</dbReference>
<dbReference type="SMART" id="SM00409">
    <property type="entry name" value="IG"/>
    <property type="match status" value="1"/>
</dbReference>
<organism evidence="2 3">
    <name type="scientific">Elysia marginata</name>
    <dbReference type="NCBI Taxonomy" id="1093978"/>
    <lineage>
        <taxon>Eukaryota</taxon>
        <taxon>Metazoa</taxon>
        <taxon>Spiralia</taxon>
        <taxon>Lophotrochozoa</taxon>
        <taxon>Mollusca</taxon>
        <taxon>Gastropoda</taxon>
        <taxon>Heterobranchia</taxon>
        <taxon>Euthyneura</taxon>
        <taxon>Panpulmonata</taxon>
        <taxon>Sacoglossa</taxon>
        <taxon>Placobranchoidea</taxon>
        <taxon>Plakobranchidae</taxon>
        <taxon>Elysia</taxon>
    </lineage>
</organism>
<dbReference type="SMART" id="SM00408">
    <property type="entry name" value="IGc2"/>
    <property type="match status" value="1"/>
</dbReference>
<keyword evidence="3" id="KW-1185">Reference proteome</keyword>
<evidence type="ECO:0000313" key="2">
    <source>
        <dbReference type="EMBL" id="GFR62308.1"/>
    </source>
</evidence>